<feature type="modified residue" description="Phosphohistidine" evidence="12">
    <location>
        <position position="1356"/>
    </location>
</feature>
<dbReference type="PRINTS" id="PR00344">
    <property type="entry name" value="BCTRLSENSOR"/>
</dbReference>
<dbReference type="InterPro" id="IPR005467">
    <property type="entry name" value="His_kinase_dom"/>
</dbReference>
<keyword evidence="8" id="KW-0067">ATP-binding</keyword>
<evidence type="ECO:0000256" key="1">
    <source>
        <dbReference type="ARBA" id="ARBA00000085"/>
    </source>
</evidence>
<dbReference type="InterPro" id="IPR013767">
    <property type="entry name" value="PAS_fold"/>
</dbReference>
<dbReference type="Gene3D" id="3.30.450.20">
    <property type="entry name" value="PAS domain"/>
    <property type="match status" value="3"/>
</dbReference>
<feature type="modified residue" description="4-aspartylphosphate" evidence="13">
    <location>
        <position position="1071"/>
    </location>
</feature>
<evidence type="ECO:0000256" key="12">
    <source>
        <dbReference type="PROSITE-ProRule" id="PRU00110"/>
    </source>
</evidence>
<evidence type="ECO:0000256" key="2">
    <source>
        <dbReference type="ARBA" id="ARBA00004651"/>
    </source>
</evidence>
<dbReference type="SMART" id="SM00448">
    <property type="entry name" value="REC"/>
    <property type="match status" value="2"/>
</dbReference>
<evidence type="ECO:0000313" key="22">
    <source>
        <dbReference type="Proteomes" id="UP001645038"/>
    </source>
</evidence>
<feature type="modified residue" description="4-aspartylphosphate" evidence="13">
    <location>
        <position position="1216"/>
    </location>
</feature>
<keyword evidence="6 14" id="KW-0812">Transmembrane</keyword>
<feature type="domain" description="Response regulatory" evidence="16">
    <location>
        <begin position="1165"/>
        <end position="1283"/>
    </location>
</feature>
<dbReference type="InterPro" id="IPR004358">
    <property type="entry name" value="Sig_transdc_His_kin-like_C"/>
</dbReference>
<dbReference type="Gene3D" id="3.30.450.350">
    <property type="entry name" value="CHASE domain"/>
    <property type="match status" value="1"/>
</dbReference>
<evidence type="ECO:0000259" key="20">
    <source>
        <dbReference type="PROSITE" id="PS50894"/>
    </source>
</evidence>
<evidence type="ECO:0000256" key="8">
    <source>
        <dbReference type="ARBA" id="ARBA00022840"/>
    </source>
</evidence>
<accession>A0ABR9G0V7</accession>
<feature type="domain" description="Histidine kinase" evidence="15">
    <location>
        <begin position="778"/>
        <end position="999"/>
    </location>
</feature>
<feature type="domain" description="PAC" evidence="18">
    <location>
        <begin position="578"/>
        <end position="630"/>
    </location>
</feature>
<feature type="transmembrane region" description="Helical" evidence="14">
    <location>
        <begin position="12"/>
        <end position="33"/>
    </location>
</feature>
<dbReference type="Pfam" id="PF01627">
    <property type="entry name" value="Hpt"/>
    <property type="match status" value="1"/>
</dbReference>
<evidence type="ECO:0000259" key="16">
    <source>
        <dbReference type="PROSITE" id="PS50110"/>
    </source>
</evidence>
<dbReference type="SUPFAM" id="SSF55874">
    <property type="entry name" value="ATPase domain of HSP90 chaperone/DNA topoisomerase II/histidine kinase"/>
    <property type="match status" value="1"/>
</dbReference>
<dbReference type="PROSITE" id="PS50113">
    <property type="entry name" value="PAC"/>
    <property type="match status" value="3"/>
</dbReference>
<dbReference type="Gene3D" id="3.40.50.2300">
    <property type="match status" value="2"/>
</dbReference>
<evidence type="ECO:0000256" key="6">
    <source>
        <dbReference type="ARBA" id="ARBA00022692"/>
    </source>
</evidence>
<feature type="domain" description="PAS" evidence="17">
    <location>
        <begin position="631"/>
        <end position="705"/>
    </location>
</feature>
<dbReference type="CDD" id="cd17546">
    <property type="entry name" value="REC_hyHK_CKI1_RcsC-like"/>
    <property type="match status" value="2"/>
</dbReference>
<dbReference type="PROSITE" id="PS50109">
    <property type="entry name" value="HIS_KIN"/>
    <property type="match status" value="1"/>
</dbReference>
<evidence type="ECO:0000259" key="18">
    <source>
        <dbReference type="PROSITE" id="PS50113"/>
    </source>
</evidence>
<dbReference type="EMBL" id="RRZB01000037">
    <property type="protein sequence ID" value="MBE0464524.1"/>
    <property type="molecule type" value="Genomic_DNA"/>
</dbReference>
<dbReference type="InterPro" id="IPR006189">
    <property type="entry name" value="CHASE_dom"/>
</dbReference>
<evidence type="ECO:0000259" key="19">
    <source>
        <dbReference type="PROSITE" id="PS50839"/>
    </source>
</evidence>
<keyword evidence="22" id="KW-1185">Reference proteome</keyword>
<feature type="domain" description="PAS" evidence="17">
    <location>
        <begin position="344"/>
        <end position="414"/>
    </location>
</feature>
<dbReference type="Pfam" id="PF03924">
    <property type="entry name" value="CHASE"/>
    <property type="match status" value="1"/>
</dbReference>
<dbReference type="Gene3D" id="1.20.120.160">
    <property type="entry name" value="HPT domain"/>
    <property type="match status" value="1"/>
</dbReference>
<dbReference type="SUPFAM" id="SSF47384">
    <property type="entry name" value="Homodimeric domain of signal transducing histidine kinase"/>
    <property type="match status" value="1"/>
</dbReference>
<evidence type="ECO:0000256" key="7">
    <source>
        <dbReference type="ARBA" id="ARBA00022741"/>
    </source>
</evidence>
<feature type="transmembrane region" description="Helical" evidence="14">
    <location>
        <begin position="311"/>
        <end position="331"/>
    </location>
</feature>
<evidence type="ECO:0000256" key="4">
    <source>
        <dbReference type="ARBA" id="ARBA00022475"/>
    </source>
</evidence>
<evidence type="ECO:0000256" key="10">
    <source>
        <dbReference type="ARBA" id="ARBA00023012"/>
    </source>
</evidence>
<keyword evidence="11 14" id="KW-0472">Membrane</keyword>
<keyword evidence="7" id="KW-0547">Nucleotide-binding</keyword>
<dbReference type="InterPro" id="IPR042240">
    <property type="entry name" value="CHASE_sf"/>
</dbReference>
<dbReference type="NCBIfam" id="TIGR00229">
    <property type="entry name" value="sensory_box"/>
    <property type="match status" value="3"/>
</dbReference>
<evidence type="ECO:0000259" key="17">
    <source>
        <dbReference type="PROSITE" id="PS50112"/>
    </source>
</evidence>
<evidence type="ECO:0000259" key="15">
    <source>
        <dbReference type="PROSITE" id="PS50109"/>
    </source>
</evidence>
<keyword evidence="5 13" id="KW-0597">Phosphoprotein</keyword>
<dbReference type="InterPro" id="IPR001610">
    <property type="entry name" value="PAC"/>
</dbReference>
<dbReference type="Gene3D" id="3.30.565.10">
    <property type="entry name" value="Histidine kinase-like ATPase, C-terminal domain"/>
    <property type="match status" value="1"/>
</dbReference>
<dbReference type="SUPFAM" id="SSF55785">
    <property type="entry name" value="PYP-like sensor domain (PAS domain)"/>
    <property type="match status" value="3"/>
</dbReference>
<dbReference type="InterPro" id="IPR036890">
    <property type="entry name" value="HATPase_C_sf"/>
</dbReference>
<dbReference type="PROSITE" id="PS50894">
    <property type="entry name" value="HPT"/>
    <property type="match status" value="1"/>
</dbReference>
<evidence type="ECO:0000256" key="9">
    <source>
        <dbReference type="ARBA" id="ARBA00022989"/>
    </source>
</evidence>
<dbReference type="PANTHER" id="PTHR45339:SF1">
    <property type="entry name" value="HYBRID SIGNAL TRANSDUCTION HISTIDINE KINASE J"/>
    <property type="match status" value="1"/>
</dbReference>
<keyword evidence="4" id="KW-1003">Cell membrane</keyword>
<dbReference type="PROSITE" id="PS50112">
    <property type="entry name" value="PAS"/>
    <property type="match status" value="3"/>
</dbReference>
<protein>
    <recommendedName>
        <fullName evidence="3">histidine kinase</fullName>
        <ecNumber evidence="3">2.7.13.3</ecNumber>
    </recommendedName>
</protein>
<dbReference type="PROSITE" id="PS50839">
    <property type="entry name" value="CHASE"/>
    <property type="match status" value="1"/>
</dbReference>
<dbReference type="Gene3D" id="1.10.287.130">
    <property type="match status" value="1"/>
</dbReference>
<dbReference type="InterPro" id="IPR036641">
    <property type="entry name" value="HPT_dom_sf"/>
</dbReference>
<dbReference type="InterPro" id="IPR011006">
    <property type="entry name" value="CheY-like_superfamily"/>
</dbReference>
<dbReference type="RefSeq" id="WP_192539015.1">
    <property type="nucleotide sequence ID" value="NZ_RRZB01000037.1"/>
</dbReference>
<dbReference type="InterPro" id="IPR036097">
    <property type="entry name" value="HisK_dim/P_sf"/>
</dbReference>
<evidence type="ECO:0000313" key="21">
    <source>
        <dbReference type="EMBL" id="MBE0464524.1"/>
    </source>
</evidence>
<comment type="caution">
    <text evidence="21">The sequence shown here is derived from an EMBL/GenBank/DDBJ whole genome shotgun (WGS) entry which is preliminary data.</text>
</comment>
<dbReference type="CDD" id="cd00130">
    <property type="entry name" value="PAS"/>
    <property type="match status" value="3"/>
</dbReference>
<feature type="domain" description="PAS" evidence="17">
    <location>
        <begin position="505"/>
        <end position="541"/>
    </location>
</feature>
<dbReference type="InterPro" id="IPR008207">
    <property type="entry name" value="Sig_transdc_His_kin_Hpt_dom"/>
</dbReference>
<dbReference type="CDD" id="cd00082">
    <property type="entry name" value="HisKA"/>
    <property type="match status" value="1"/>
</dbReference>
<dbReference type="InterPro" id="IPR000014">
    <property type="entry name" value="PAS"/>
</dbReference>
<dbReference type="Proteomes" id="UP001645038">
    <property type="component" value="Unassembled WGS sequence"/>
</dbReference>
<name>A0ABR9G0V7_9GAMM</name>
<dbReference type="Pfam" id="PF02518">
    <property type="entry name" value="HATPase_c"/>
    <property type="match status" value="1"/>
</dbReference>
<dbReference type="CDD" id="cd16922">
    <property type="entry name" value="HATPase_EvgS-ArcB-TorS-like"/>
    <property type="match status" value="1"/>
</dbReference>
<evidence type="ECO:0000256" key="3">
    <source>
        <dbReference type="ARBA" id="ARBA00012438"/>
    </source>
</evidence>
<keyword evidence="10" id="KW-0902">Two-component regulatory system</keyword>
<evidence type="ECO:0000256" key="5">
    <source>
        <dbReference type="ARBA" id="ARBA00022553"/>
    </source>
</evidence>
<keyword evidence="9 14" id="KW-1133">Transmembrane helix</keyword>
<feature type="domain" description="PAC" evidence="18">
    <location>
        <begin position="708"/>
        <end position="760"/>
    </location>
</feature>
<dbReference type="InterPro" id="IPR003594">
    <property type="entry name" value="HATPase_dom"/>
</dbReference>
<dbReference type="Pfam" id="PF00989">
    <property type="entry name" value="PAS"/>
    <property type="match status" value="1"/>
</dbReference>
<reference evidence="21 22" key="1">
    <citation type="submission" date="2020-07" db="EMBL/GenBank/DDBJ databases">
        <title>Halophilic bacteria isolated from french cheeses.</title>
        <authorList>
            <person name="Kothe C.I."/>
            <person name="Farah-Kraiem B."/>
            <person name="Renault P."/>
            <person name="Dridi B."/>
        </authorList>
    </citation>
    <scope>NUCLEOTIDE SEQUENCE [LARGE SCALE GENOMIC DNA]</scope>
    <source>
        <strain evidence="21 22">FME20</strain>
    </source>
</reference>
<dbReference type="InterPro" id="IPR001789">
    <property type="entry name" value="Sig_transdc_resp-reg_receiver"/>
</dbReference>
<dbReference type="SMART" id="SM00086">
    <property type="entry name" value="PAC"/>
    <property type="match status" value="3"/>
</dbReference>
<dbReference type="Gene3D" id="2.10.70.100">
    <property type="match status" value="1"/>
</dbReference>
<feature type="domain" description="CHASE" evidence="19">
    <location>
        <begin position="78"/>
        <end position="244"/>
    </location>
</feature>
<dbReference type="Pfam" id="PF00072">
    <property type="entry name" value="Response_reg"/>
    <property type="match status" value="2"/>
</dbReference>
<sequence>MNNKIALVPANRWPIASLIAGVGFSVAACWIVAHFNQVQREEALTAAAETAADGVVSRIELYQYGLRGARGAIQTMASSQAITREGFDLYSKTRNVDEEFPGARGFGFIRRVPLQDEAEFLTQAQVDGWPEFAIRQIAPHQSERYIIQYINPVERNLAAIGLDIASEANRRQAALSSMRSGEVRLTGPITLVQATGKPQQSFLILMPIFRSGTPPDTPEAREAQTLGWSYAALSIDAVLNGLRQPEQAISLKLQDVTDPEKSVEFYSSGDENPNDIVLSRTVERDVYGRRWQLRFEAHPPFIRELNQLSPLLVLSIGVLFSMLMAALMGVLNISRKRRRGIIAEQAKLAAIVESSADGIIGMDRNGKVTSWNKGAEELFGYSSKETLGQRIGHLIMPEQKLAEEENVLACIQAGKSTSAFETQRQHKNGTLISVSVTMSPIFNSEGRVIGGAKTVRDISERVAADAQIHKLNSSLEAQVAQRTSELLQLNVLLGSVLSSASEVAIIATDLLGVIKVFNTGAERILGYEAADVIDQHNLIDFHTEAEMALRANELASQYGCTVNGFCVLVHEAERHGADTREWTYCCKGGVPLPVSVSITAMYDDHGDINGYLSIAVDLTTQKASESAVSSARDQLLMAADAAELGIWSWDMADNSLSWNARMFQLYGLSSNEVPSGLSYQHWHERIHPDDMDMAESKLHSLLEKGEAYNPVFRVVRPDGTLCTVQAGAQVERDEYGTPIRVTGINRDITAQLELQTRLQHAKEQADAASAAKSSFVANMSHEIRTPMNAVLGMLQLVQNTELNTRQLDYISKAESAAKSLLGLLNDILDYSKIEAGKLQLDIHVVDLENLMRDLAIILAGNLSGKDVEVMFDIDPQLPSALYGDGLRLQQVLVNLAGNALKFTQHGHVAVKVGQRHRQSEEVRLRVEVIDSGIGINPEHLKRIFDGFTQAEASTSRRFGGTGLGLVISQRLIELMGGELQVSSQVGIGSCFWFDINMRIAQEPPLGTLLPGADHTKHLLVVDDNEVAGELLVRMTQSMGWQVDLVRDGRQAVDRVQQMQRGGNDYDIILMDWRMPELDGLSAARKIHQQSLQKKPPIIMITACGQEVLSDSQQLGDAPFVDVLSKPVTPQQLINSINNALISPSMPQPTASNMRSLLPKRLEGLRFLVVEDNMLNREVAFELLTQEGAEVTLAEGGLEGVTLATKSTPAFDAVLMDIQMPDIDGLEATRLIRADGDQGGVKIIAMTANASEQDKQACYAAGMDDHLSKPVDLERLIATLLSHTTQEVAGAEVAPPPTESINTIVEPESSISRRFGGNYKLIRTMLGKFADEQTKQLGRLKEAFEQGDRVGAISLLHAIKGSSATMGATAFADRVGALEQDLRNTESSKQSQGLNQNDVDTDHLFTLLQASDGMLRAMFDLPVMASTAFVPVNEDSADLSIEQWHEVLRAILQLLEVGSLQAIEKSESLQGLTPQAMRSEYDAFLDLVRSLDFAAALLAGHDLLHSN</sequence>
<dbReference type="PANTHER" id="PTHR45339">
    <property type="entry name" value="HYBRID SIGNAL TRANSDUCTION HISTIDINE KINASE J"/>
    <property type="match status" value="1"/>
</dbReference>
<dbReference type="SMART" id="SM00387">
    <property type="entry name" value="HATPase_c"/>
    <property type="match status" value="1"/>
</dbReference>
<dbReference type="SUPFAM" id="SSF52172">
    <property type="entry name" value="CheY-like"/>
    <property type="match status" value="2"/>
</dbReference>
<feature type="domain" description="HPt" evidence="20">
    <location>
        <begin position="1317"/>
        <end position="1410"/>
    </location>
</feature>
<dbReference type="PROSITE" id="PS50110">
    <property type="entry name" value="RESPONSE_REGULATORY"/>
    <property type="match status" value="2"/>
</dbReference>
<dbReference type="Pfam" id="PF08447">
    <property type="entry name" value="PAS_3"/>
    <property type="match status" value="1"/>
</dbReference>
<dbReference type="InterPro" id="IPR035965">
    <property type="entry name" value="PAS-like_dom_sf"/>
</dbReference>
<comment type="subcellular location">
    <subcellularLocation>
        <location evidence="2">Cell membrane</location>
        <topology evidence="2">Multi-pass membrane protein</topology>
    </subcellularLocation>
</comment>
<dbReference type="Pfam" id="PF00512">
    <property type="entry name" value="HisKA"/>
    <property type="match status" value="1"/>
</dbReference>
<feature type="domain" description="PAC" evidence="18">
    <location>
        <begin position="418"/>
        <end position="470"/>
    </location>
</feature>
<dbReference type="SMART" id="SM00091">
    <property type="entry name" value="PAS"/>
    <property type="match status" value="3"/>
</dbReference>
<dbReference type="InterPro" id="IPR013655">
    <property type="entry name" value="PAS_fold_3"/>
</dbReference>
<evidence type="ECO:0000256" key="11">
    <source>
        <dbReference type="ARBA" id="ARBA00023136"/>
    </source>
</evidence>
<dbReference type="SMART" id="SM00388">
    <property type="entry name" value="HisKA"/>
    <property type="match status" value="1"/>
</dbReference>
<evidence type="ECO:0000256" key="14">
    <source>
        <dbReference type="SAM" id="Phobius"/>
    </source>
</evidence>
<evidence type="ECO:0000256" key="13">
    <source>
        <dbReference type="PROSITE-ProRule" id="PRU00169"/>
    </source>
</evidence>
<organism evidence="21 22">
    <name type="scientific">Halomonas colorata</name>
    <dbReference type="NCBI Taxonomy" id="2742615"/>
    <lineage>
        <taxon>Bacteria</taxon>
        <taxon>Pseudomonadati</taxon>
        <taxon>Pseudomonadota</taxon>
        <taxon>Gammaproteobacteria</taxon>
        <taxon>Oceanospirillales</taxon>
        <taxon>Halomonadaceae</taxon>
        <taxon>Halomonas</taxon>
    </lineage>
</organism>
<dbReference type="SMART" id="SM01079">
    <property type="entry name" value="CHASE"/>
    <property type="match status" value="1"/>
</dbReference>
<dbReference type="SUPFAM" id="SSF47226">
    <property type="entry name" value="Histidine-containing phosphotransfer domain, HPT domain"/>
    <property type="match status" value="1"/>
</dbReference>
<feature type="domain" description="Response regulatory" evidence="16">
    <location>
        <begin position="1017"/>
        <end position="1140"/>
    </location>
</feature>
<proteinExistence type="predicted"/>
<gene>
    <name evidence="21" type="ORF">EI547_13820</name>
</gene>
<dbReference type="InterPro" id="IPR000700">
    <property type="entry name" value="PAS-assoc_C"/>
</dbReference>
<dbReference type="Pfam" id="PF13426">
    <property type="entry name" value="PAS_9"/>
    <property type="match status" value="1"/>
</dbReference>
<dbReference type="PROSITE" id="PS51257">
    <property type="entry name" value="PROKAR_LIPOPROTEIN"/>
    <property type="match status" value="1"/>
</dbReference>
<dbReference type="InterPro" id="IPR003661">
    <property type="entry name" value="HisK_dim/P_dom"/>
</dbReference>
<dbReference type="EC" id="2.7.13.3" evidence="3"/>
<comment type="catalytic activity">
    <reaction evidence="1">
        <text>ATP + protein L-histidine = ADP + protein N-phospho-L-histidine.</text>
        <dbReference type="EC" id="2.7.13.3"/>
    </reaction>
</comment>